<evidence type="ECO:0000259" key="5">
    <source>
        <dbReference type="SMART" id="SM00862"/>
    </source>
</evidence>
<evidence type="ECO:0000256" key="2">
    <source>
        <dbReference type="ARBA" id="ARBA00023012"/>
    </source>
</evidence>
<dbReference type="InterPro" id="IPR027417">
    <property type="entry name" value="P-loop_NTPase"/>
</dbReference>
<dbReference type="Pfam" id="PF13424">
    <property type="entry name" value="TPR_12"/>
    <property type="match status" value="4"/>
</dbReference>
<dbReference type="Gene3D" id="1.10.10.10">
    <property type="entry name" value="Winged helix-like DNA-binding domain superfamily/Winged helix DNA-binding domain"/>
    <property type="match status" value="1"/>
</dbReference>
<keyword evidence="4" id="KW-0802">TPR repeat</keyword>
<dbReference type="SUPFAM" id="SSF48452">
    <property type="entry name" value="TPR-like"/>
    <property type="match status" value="4"/>
</dbReference>
<dbReference type="Gene3D" id="1.25.40.10">
    <property type="entry name" value="Tetratricopeptide repeat domain"/>
    <property type="match status" value="3"/>
</dbReference>
<dbReference type="PRINTS" id="PR00364">
    <property type="entry name" value="DISEASERSIST"/>
</dbReference>
<dbReference type="OrthoDB" id="581105at2"/>
<dbReference type="InterPro" id="IPR005158">
    <property type="entry name" value="BTAD"/>
</dbReference>
<dbReference type="GO" id="GO:0006355">
    <property type="term" value="P:regulation of DNA-templated transcription"/>
    <property type="evidence" value="ECO:0007669"/>
    <property type="project" value="InterPro"/>
</dbReference>
<dbReference type="InterPro" id="IPR036388">
    <property type="entry name" value="WH-like_DNA-bd_sf"/>
</dbReference>
<dbReference type="InterPro" id="IPR016032">
    <property type="entry name" value="Sig_transdc_resp-reg_C-effctor"/>
</dbReference>
<sequence length="1114" mass="120105">MPYGGNAHGRGSRRYDEGGGCPCVHTGVGMRFGLLGVLTVHDGKGVDRAPNASMPRALLATLLLDPNRSVSYDRIEALLWDGRPPVRARASLHNHLMRLRRSLGDASRVRSGAGGLVLGVEEEELDHRLFTRRVEAAHNARLAADWQSVGREADAALSFWRGDPLAEFPTLTFDAVAQVAEWHEARLQAVELRGDAVLRQGRHAELLAELTGLTQEFPLRESFHAQLLQVLHRTGRTAEALDVYHRLRRRLVDTMGVEPGPTVRLAYQEALDDEPLPEPHATAATVRSSPGAFEFAVPNALPRDVAVFTGRAMEIDCLLAGARRDSGGLPGVVGIHAVDGMPGIGKTALAVHVAHRLAETFPDGQIFLPLHAHTPGTSPVDPVDALTTLLLAVGESPQHLPADPAALAGLWRSRVAGRRVLVLLDDASGSGQVEPLLPGTPGSMVLVTSRRRLEALTDATPLSLGLLTPAEAVHLLVAKAARPDVTADDPTVRELAALCGHLPLAIQLVAARLRHRPTWSPADLVLDLGTAHGKLDALASENASVAAAFDLSFRGLSPQSRRLFQRLGLVPGDCFDAYAAAAIEGISLGAARALLEDLESQHLLEEPARGRYRMHDLVRAYARAGAVEDTTAPVERLLDYYLHATTEADRHMARFAAPELVRTPSLPPALPVFRDVEDATAWMRVERENLRAAVEYAADRRHMVHATRLPAAMAEFLRVNGHWLDALVLHGTARDAAVVTGDLTMRAVADHNKAMIECMRGHYEPAEAGFRQAFTTAREVGDRHWEGIALCGLGRVLRLTGRFSDSIGTLRDALACFAGTGDMKGQAAVLIELGHAQQLTGDYAQAASSLERSLDLSREREDVSHANALTILGDVLRSTGRYTESVARHREAVALFERLDVPLGVANALTDLGDVLRLLGAYEEAASTIARALRLCRDIGGRLSVAQALTFLARVQLRLGRPADAAQGLHEALDICEELGSPFGRAYVMMHLAEARSALGTHAEALDLALASVELCTQTQDRGGRTTALVILGDLRLAEESPEKALDCYQAALALAREIRSPYDEARALEGAGRALASLGSVPESRTLLRQALAIDERLQVPDADRLRALLPDT</sequence>
<dbReference type="Proteomes" id="UP000315226">
    <property type="component" value="Unassembled WGS sequence"/>
</dbReference>
<dbReference type="AlphaFoldDB" id="A0A4Y3RQC5"/>
<dbReference type="SMART" id="SM01043">
    <property type="entry name" value="BTAD"/>
    <property type="match status" value="1"/>
</dbReference>
<evidence type="ECO:0000256" key="4">
    <source>
        <dbReference type="PROSITE-ProRule" id="PRU00339"/>
    </source>
</evidence>
<reference evidence="7 8" key="1">
    <citation type="submission" date="2019-06" db="EMBL/GenBank/DDBJ databases">
        <title>Whole genome shotgun sequence of Streptomyces gardneri NBRC 12865.</title>
        <authorList>
            <person name="Hosoyama A."/>
            <person name="Uohara A."/>
            <person name="Ohji S."/>
            <person name="Ichikawa N."/>
        </authorList>
    </citation>
    <scope>NUCLEOTIDE SEQUENCE [LARGE SCALE GENOMIC DNA]</scope>
    <source>
        <strain evidence="7 8">NBRC 12865</strain>
    </source>
</reference>
<keyword evidence="8" id="KW-1185">Reference proteome</keyword>
<feature type="repeat" description="TPR" evidence="4">
    <location>
        <begin position="827"/>
        <end position="860"/>
    </location>
</feature>
<dbReference type="Pfam" id="PF03704">
    <property type="entry name" value="BTAD"/>
    <property type="match status" value="1"/>
</dbReference>
<dbReference type="InterPro" id="IPR011990">
    <property type="entry name" value="TPR-like_helical_dom_sf"/>
</dbReference>
<gene>
    <name evidence="7" type="ORF">SGA01_57160</name>
</gene>
<dbReference type="InterPro" id="IPR019734">
    <property type="entry name" value="TPR_rpt"/>
</dbReference>
<dbReference type="PANTHER" id="PTHR47691">
    <property type="entry name" value="REGULATOR-RELATED"/>
    <property type="match status" value="1"/>
</dbReference>
<dbReference type="InterPro" id="IPR001867">
    <property type="entry name" value="OmpR/PhoB-type_DNA-bd"/>
</dbReference>
<keyword evidence="2" id="KW-0902">Two-component regulatory system</keyword>
<evidence type="ECO:0000259" key="6">
    <source>
        <dbReference type="SMART" id="SM01043"/>
    </source>
</evidence>
<evidence type="ECO:0000256" key="3">
    <source>
        <dbReference type="ARBA" id="ARBA00023125"/>
    </source>
</evidence>
<dbReference type="SMART" id="SM00862">
    <property type="entry name" value="Trans_reg_C"/>
    <property type="match status" value="1"/>
</dbReference>
<dbReference type="Gene3D" id="3.40.50.300">
    <property type="entry name" value="P-loop containing nucleotide triphosphate hydrolases"/>
    <property type="match status" value="1"/>
</dbReference>
<protein>
    <submittedName>
        <fullName evidence="7">SARP family transcriptional regulator</fullName>
    </submittedName>
</protein>
<feature type="domain" description="Bacterial transcriptional activator" evidence="6">
    <location>
        <begin position="125"/>
        <end position="271"/>
    </location>
</feature>
<accession>A0A4Y3RQC5</accession>
<evidence type="ECO:0000313" key="8">
    <source>
        <dbReference type="Proteomes" id="UP000315226"/>
    </source>
</evidence>
<dbReference type="CDD" id="cd15831">
    <property type="entry name" value="BTAD"/>
    <property type="match status" value="1"/>
</dbReference>
<comment type="similarity">
    <text evidence="1">Belongs to the AfsR/DnrI/RedD regulatory family.</text>
</comment>
<proteinExistence type="inferred from homology"/>
<organism evidence="7 8">
    <name type="scientific">Streptomyces gardneri</name>
    <dbReference type="NCBI Taxonomy" id="66892"/>
    <lineage>
        <taxon>Bacteria</taxon>
        <taxon>Bacillati</taxon>
        <taxon>Actinomycetota</taxon>
        <taxon>Actinomycetes</taxon>
        <taxon>Kitasatosporales</taxon>
        <taxon>Streptomycetaceae</taxon>
        <taxon>Streptomyces</taxon>
    </lineage>
</organism>
<dbReference type="GO" id="GO:0043531">
    <property type="term" value="F:ADP binding"/>
    <property type="evidence" value="ECO:0007669"/>
    <property type="project" value="InterPro"/>
</dbReference>
<dbReference type="GO" id="GO:0003677">
    <property type="term" value="F:DNA binding"/>
    <property type="evidence" value="ECO:0007669"/>
    <property type="project" value="UniProtKB-KW"/>
</dbReference>
<dbReference type="SUPFAM" id="SSF46894">
    <property type="entry name" value="C-terminal effector domain of the bipartite response regulators"/>
    <property type="match status" value="1"/>
</dbReference>
<dbReference type="EMBL" id="BJMN01000039">
    <property type="protein sequence ID" value="GEB60111.1"/>
    <property type="molecule type" value="Genomic_DNA"/>
</dbReference>
<evidence type="ECO:0000313" key="7">
    <source>
        <dbReference type="EMBL" id="GEB60111.1"/>
    </source>
</evidence>
<dbReference type="SMART" id="SM00028">
    <property type="entry name" value="TPR"/>
    <property type="match status" value="7"/>
</dbReference>
<comment type="caution">
    <text evidence="7">The sequence shown here is derived from an EMBL/GenBank/DDBJ whole genome shotgun (WGS) entry which is preliminary data.</text>
</comment>
<dbReference type="PANTHER" id="PTHR47691:SF3">
    <property type="entry name" value="HTH-TYPE TRANSCRIPTIONAL REGULATOR RV0890C-RELATED"/>
    <property type="match status" value="1"/>
</dbReference>
<dbReference type="PROSITE" id="PS50005">
    <property type="entry name" value="TPR"/>
    <property type="match status" value="1"/>
</dbReference>
<evidence type="ECO:0000256" key="1">
    <source>
        <dbReference type="ARBA" id="ARBA00005820"/>
    </source>
</evidence>
<keyword evidence="3" id="KW-0238">DNA-binding</keyword>
<name>A0A4Y3RQC5_9ACTN</name>
<feature type="domain" description="OmpR/PhoB-type" evidence="5">
    <location>
        <begin position="47"/>
        <end position="118"/>
    </location>
</feature>
<dbReference type="GO" id="GO:0000160">
    <property type="term" value="P:phosphorelay signal transduction system"/>
    <property type="evidence" value="ECO:0007669"/>
    <property type="project" value="UniProtKB-KW"/>
</dbReference>
<dbReference type="SUPFAM" id="SSF52540">
    <property type="entry name" value="P-loop containing nucleoside triphosphate hydrolases"/>
    <property type="match status" value="1"/>
</dbReference>